<dbReference type="PROSITE" id="PS00914">
    <property type="entry name" value="SYNTAXIN"/>
    <property type="match status" value="1"/>
</dbReference>
<dbReference type="PROSITE" id="PS50192">
    <property type="entry name" value="T_SNARE"/>
    <property type="match status" value="1"/>
</dbReference>
<evidence type="ECO:0000256" key="2">
    <source>
        <dbReference type="ARBA" id="ARBA00023054"/>
    </source>
</evidence>
<dbReference type="InterPro" id="IPR010989">
    <property type="entry name" value="SNARE"/>
</dbReference>
<comment type="similarity">
    <text evidence="1">Belongs to the syntaxin family.</text>
</comment>
<dbReference type="AlphaFoldDB" id="A0A401TFQ3"/>
<dbReference type="PANTHER" id="PTHR19957">
    <property type="entry name" value="SYNTAXIN"/>
    <property type="match status" value="1"/>
</dbReference>
<feature type="domain" description="T-SNARE coiled-coil homology" evidence="3">
    <location>
        <begin position="12"/>
        <end position="74"/>
    </location>
</feature>
<dbReference type="GO" id="GO:0000149">
    <property type="term" value="F:SNARE binding"/>
    <property type="evidence" value="ECO:0007669"/>
    <property type="project" value="TreeGrafter"/>
</dbReference>
<evidence type="ECO:0000313" key="5">
    <source>
        <dbReference type="Proteomes" id="UP000287033"/>
    </source>
</evidence>
<evidence type="ECO:0000259" key="3">
    <source>
        <dbReference type="PROSITE" id="PS50192"/>
    </source>
</evidence>
<dbReference type="OrthoDB" id="10255013at2759"/>
<dbReference type="SUPFAM" id="SSF47661">
    <property type="entry name" value="t-snare proteins"/>
    <property type="match status" value="1"/>
</dbReference>
<dbReference type="GO" id="GO:0031201">
    <property type="term" value="C:SNARE complex"/>
    <property type="evidence" value="ECO:0007669"/>
    <property type="project" value="TreeGrafter"/>
</dbReference>
<comment type="caution">
    <text evidence="4">The sequence shown here is derived from an EMBL/GenBank/DDBJ whole genome shotgun (WGS) entry which is preliminary data.</text>
</comment>
<dbReference type="GO" id="GO:0048278">
    <property type="term" value="P:vesicle docking"/>
    <property type="evidence" value="ECO:0007669"/>
    <property type="project" value="TreeGrafter"/>
</dbReference>
<dbReference type="GO" id="GO:0006887">
    <property type="term" value="P:exocytosis"/>
    <property type="evidence" value="ECO:0007669"/>
    <property type="project" value="TreeGrafter"/>
</dbReference>
<dbReference type="GO" id="GO:0012505">
    <property type="term" value="C:endomembrane system"/>
    <property type="evidence" value="ECO:0007669"/>
    <property type="project" value="TreeGrafter"/>
</dbReference>
<dbReference type="CDD" id="cd15848">
    <property type="entry name" value="SNARE_syntaxin1-like"/>
    <property type="match status" value="1"/>
</dbReference>
<evidence type="ECO:0000313" key="4">
    <source>
        <dbReference type="EMBL" id="GCC41458.1"/>
    </source>
</evidence>
<dbReference type="GO" id="GO:0005886">
    <property type="term" value="C:plasma membrane"/>
    <property type="evidence" value="ECO:0007669"/>
    <property type="project" value="TreeGrafter"/>
</dbReference>
<dbReference type="InterPro" id="IPR000727">
    <property type="entry name" value="T_SNARE_dom"/>
</dbReference>
<dbReference type="GO" id="GO:0005484">
    <property type="term" value="F:SNAP receptor activity"/>
    <property type="evidence" value="ECO:0007669"/>
    <property type="project" value="InterPro"/>
</dbReference>
<dbReference type="OMA" id="GACHEEW"/>
<dbReference type="InterPro" id="IPR045242">
    <property type="entry name" value="Syntaxin"/>
</dbReference>
<organism evidence="4 5">
    <name type="scientific">Chiloscyllium punctatum</name>
    <name type="common">Brownbanded bambooshark</name>
    <name type="synonym">Hemiscyllium punctatum</name>
    <dbReference type="NCBI Taxonomy" id="137246"/>
    <lineage>
        <taxon>Eukaryota</taxon>
        <taxon>Metazoa</taxon>
        <taxon>Chordata</taxon>
        <taxon>Craniata</taxon>
        <taxon>Vertebrata</taxon>
        <taxon>Chondrichthyes</taxon>
        <taxon>Elasmobranchii</taxon>
        <taxon>Galeomorphii</taxon>
        <taxon>Galeoidea</taxon>
        <taxon>Orectolobiformes</taxon>
        <taxon>Hemiscylliidae</taxon>
        <taxon>Chiloscyllium</taxon>
    </lineage>
</organism>
<sequence>LMQDTHVTRQALNEIEDRHHELLRLEKSISELHELFLLLAMEVESQGEMVDNIESNICNSVNYVDKAKQNTGAAVVSQRKARKEVWRVGGLGGEHTHPTPGGVEW</sequence>
<dbReference type="GO" id="GO:0006886">
    <property type="term" value="P:intracellular protein transport"/>
    <property type="evidence" value="ECO:0007669"/>
    <property type="project" value="InterPro"/>
</dbReference>
<reference evidence="4 5" key="1">
    <citation type="journal article" date="2018" name="Nat. Ecol. Evol.">
        <title>Shark genomes provide insights into elasmobranch evolution and the origin of vertebrates.</title>
        <authorList>
            <person name="Hara Y"/>
            <person name="Yamaguchi K"/>
            <person name="Onimaru K"/>
            <person name="Kadota M"/>
            <person name="Koyanagi M"/>
            <person name="Keeley SD"/>
            <person name="Tatsumi K"/>
            <person name="Tanaka K"/>
            <person name="Motone F"/>
            <person name="Kageyama Y"/>
            <person name="Nozu R"/>
            <person name="Adachi N"/>
            <person name="Nishimura O"/>
            <person name="Nakagawa R"/>
            <person name="Tanegashima C"/>
            <person name="Kiyatake I"/>
            <person name="Matsumoto R"/>
            <person name="Murakumo K"/>
            <person name="Nishida K"/>
            <person name="Terakita A"/>
            <person name="Kuratani S"/>
            <person name="Sato K"/>
            <person name="Hyodo S Kuraku.S."/>
        </authorList>
    </citation>
    <scope>NUCLEOTIDE SEQUENCE [LARGE SCALE GENOMIC DNA]</scope>
</reference>
<proteinExistence type="inferred from homology"/>
<gene>
    <name evidence="4" type="ORF">chiPu_0025236</name>
</gene>
<dbReference type="GO" id="GO:0006906">
    <property type="term" value="P:vesicle fusion"/>
    <property type="evidence" value="ECO:0007669"/>
    <property type="project" value="TreeGrafter"/>
</dbReference>
<feature type="non-terminal residue" evidence="4">
    <location>
        <position position="1"/>
    </location>
</feature>
<accession>A0A401TFQ3</accession>
<dbReference type="Proteomes" id="UP000287033">
    <property type="component" value="Unassembled WGS sequence"/>
</dbReference>
<name>A0A401TFQ3_CHIPU</name>
<protein>
    <recommendedName>
        <fullName evidence="3">t-SNARE coiled-coil homology domain-containing protein</fullName>
    </recommendedName>
</protein>
<dbReference type="Gene3D" id="1.20.5.110">
    <property type="match status" value="1"/>
</dbReference>
<evidence type="ECO:0000256" key="1">
    <source>
        <dbReference type="ARBA" id="ARBA00009063"/>
    </source>
</evidence>
<dbReference type="SMART" id="SM00397">
    <property type="entry name" value="t_SNARE"/>
    <property type="match status" value="1"/>
</dbReference>
<dbReference type="EMBL" id="BEZZ01054799">
    <property type="protein sequence ID" value="GCC41458.1"/>
    <property type="molecule type" value="Genomic_DNA"/>
</dbReference>
<keyword evidence="5" id="KW-1185">Reference proteome</keyword>
<dbReference type="Pfam" id="PF05739">
    <property type="entry name" value="SNARE"/>
    <property type="match status" value="1"/>
</dbReference>
<keyword evidence="2" id="KW-0175">Coiled coil</keyword>
<dbReference type="STRING" id="137246.A0A401TFQ3"/>
<dbReference type="PANTHER" id="PTHR19957:SF97">
    <property type="entry name" value="SYNTAXIN-4"/>
    <property type="match status" value="1"/>
</dbReference>
<dbReference type="InterPro" id="IPR006012">
    <property type="entry name" value="Syntaxin/epimorphin_CS"/>
</dbReference>